<keyword evidence="6" id="KW-0472">Membrane</keyword>
<gene>
    <name evidence="8" type="ORF">ENM88_06550</name>
</gene>
<keyword evidence="4 8" id="KW-0067">ATP-binding</keyword>
<dbReference type="FunFam" id="3.40.50.300:FF:000042">
    <property type="entry name" value="Maltose/maltodextrin ABC transporter, ATP-binding protein"/>
    <property type="match status" value="1"/>
</dbReference>
<dbReference type="CDD" id="cd03301">
    <property type="entry name" value="ABC_MalK_N"/>
    <property type="match status" value="1"/>
</dbReference>
<accession>A0A7J3X8M3</accession>
<comment type="caution">
    <text evidence="8">The sequence shown here is derived from an EMBL/GenBank/DDBJ whole genome shotgun (WGS) entry which is preliminary data.</text>
</comment>
<keyword evidence="1" id="KW-0813">Transport</keyword>
<reference evidence="8" key="1">
    <citation type="journal article" date="2020" name="mSystems">
        <title>Genome- and Community-Level Interaction Insights into Carbon Utilization and Element Cycling Functions of Hydrothermarchaeota in Hydrothermal Sediment.</title>
        <authorList>
            <person name="Zhou Z."/>
            <person name="Liu Y."/>
            <person name="Xu W."/>
            <person name="Pan J."/>
            <person name="Luo Z.H."/>
            <person name="Li M."/>
        </authorList>
    </citation>
    <scope>NUCLEOTIDE SEQUENCE [LARGE SCALE GENOMIC DNA]</scope>
    <source>
        <strain evidence="8">SpSt-1125</strain>
    </source>
</reference>
<name>A0A7J3X8M3_THEPE</name>
<organism evidence="8">
    <name type="scientific">Thermofilum pendens</name>
    <dbReference type="NCBI Taxonomy" id="2269"/>
    <lineage>
        <taxon>Archaea</taxon>
        <taxon>Thermoproteota</taxon>
        <taxon>Thermoprotei</taxon>
        <taxon>Thermofilales</taxon>
        <taxon>Thermofilaceae</taxon>
        <taxon>Thermofilum</taxon>
    </lineage>
</organism>
<dbReference type="PROSITE" id="PS00211">
    <property type="entry name" value="ABC_TRANSPORTER_1"/>
    <property type="match status" value="1"/>
</dbReference>
<dbReference type="PANTHER" id="PTHR43875">
    <property type="entry name" value="MALTODEXTRIN IMPORT ATP-BINDING PROTEIN MSMX"/>
    <property type="match status" value="1"/>
</dbReference>
<keyword evidence="3" id="KW-0547">Nucleotide-binding</keyword>
<evidence type="ECO:0000256" key="4">
    <source>
        <dbReference type="ARBA" id="ARBA00022840"/>
    </source>
</evidence>
<evidence type="ECO:0000256" key="3">
    <source>
        <dbReference type="ARBA" id="ARBA00022741"/>
    </source>
</evidence>
<dbReference type="InterPro" id="IPR003439">
    <property type="entry name" value="ABC_transporter-like_ATP-bd"/>
</dbReference>
<dbReference type="InterPro" id="IPR027417">
    <property type="entry name" value="P-loop_NTPase"/>
</dbReference>
<dbReference type="PROSITE" id="PS50893">
    <property type="entry name" value="ABC_TRANSPORTER_2"/>
    <property type="match status" value="1"/>
</dbReference>
<dbReference type="SMART" id="SM00382">
    <property type="entry name" value="AAA"/>
    <property type="match status" value="1"/>
</dbReference>
<dbReference type="GO" id="GO:0016887">
    <property type="term" value="F:ATP hydrolysis activity"/>
    <property type="evidence" value="ECO:0007669"/>
    <property type="project" value="InterPro"/>
</dbReference>
<dbReference type="Gene3D" id="2.40.50.140">
    <property type="entry name" value="Nucleic acid-binding proteins"/>
    <property type="match status" value="1"/>
</dbReference>
<dbReference type="AlphaFoldDB" id="A0A7J3X8M3"/>
<evidence type="ECO:0000256" key="2">
    <source>
        <dbReference type="ARBA" id="ARBA00022475"/>
    </source>
</evidence>
<protein>
    <submittedName>
        <fullName evidence="8">ABC transporter ATP-binding protein</fullName>
    </submittedName>
</protein>
<evidence type="ECO:0000256" key="5">
    <source>
        <dbReference type="ARBA" id="ARBA00022967"/>
    </source>
</evidence>
<dbReference type="InterPro" id="IPR017871">
    <property type="entry name" value="ABC_transporter-like_CS"/>
</dbReference>
<keyword evidence="2" id="KW-1003">Cell membrane</keyword>
<dbReference type="GO" id="GO:0140359">
    <property type="term" value="F:ABC-type transporter activity"/>
    <property type="evidence" value="ECO:0007669"/>
    <property type="project" value="InterPro"/>
</dbReference>
<evidence type="ECO:0000313" key="8">
    <source>
        <dbReference type="EMBL" id="HHP05385.1"/>
    </source>
</evidence>
<dbReference type="InterPro" id="IPR008995">
    <property type="entry name" value="Mo/tungstate-bd_C_term_dom"/>
</dbReference>
<dbReference type="SUPFAM" id="SSF50331">
    <property type="entry name" value="MOP-like"/>
    <property type="match status" value="1"/>
</dbReference>
<dbReference type="Pfam" id="PF00005">
    <property type="entry name" value="ABC_tran"/>
    <property type="match status" value="1"/>
</dbReference>
<dbReference type="InterPro" id="IPR012340">
    <property type="entry name" value="NA-bd_OB-fold"/>
</dbReference>
<dbReference type="Pfam" id="PF17912">
    <property type="entry name" value="OB_MalK"/>
    <property type="match status" value="1"/>
</dbReference>
<dbReference type="Gene3D" id="2.40.50.100">
    <property type="match status" value="1"/>
</dbReference>
<evidence type="ECO:0000256" key="1">
    <source>
        <dbReference type="ARBA" id="ARBA00022448"/>
    </source>
</evidence>
<dbReference type="EMBL" id="DRZM01000189">
    <property type="protein sequence ID" value="HHP05385.1"/>
    <property type="molecule type" value="Genomic_DNA"/>
</dbReference>
<dbReference type="Gene3D" id="3.40.50.300">
    <property type="entry name" value="P-loop containing nucleotide triphosphate hydrolases"/>
    <property type="match status" value="1"/>
</dbReference>
<dbReference type="GO" id="GO:0055052">
    <property type="term" value="C:ATP-binding cassette (ABC) transporter complex, substrate-binding subunit-containing"/>
    <property type="evidence" value="ECO:0007669"/>
    <property type="project" value="TreeGrafter"/>
</dbReference>
<dbReference type="GO" id="GO:0008643">
    <property type="term" value="P:carbohydrate transport"/>
    <property type="evidence" value="ECO:0007669"/>
    <property type="project" value="InterPro"/>
</dbReference>
<sequence>MTRVELEHVTKRFGRVVAVDDVSLEVREGEFFVLLGPSGCGKTTTLRIVAGLEHPDEGRVLFDGEEVTHLPPARRGVSMVFQSYAVWPHMTVYENIALPLRVRKVPQEEIDRRVRGVARLLRIEDLLSRYPSQLSGGQRQRVAVARALAVTPRVLLMDEPLSNLDALLRVQARAELKRLQYETKLTTIYVTHDQVEAMVLADRVAVMNAGRVLQVGSPEEVYSKPANRFVAHFIGSPPINLLEGVVEPDGINVGFAKLPVVAGPGALRSYAGRQVIVGVRPEDVRITPAPGHVELVGSVWLVENLGGDYVVLVTVGDTILRVKSHERPTTDKVRLYIDPKKLHVFDKESEQRLRQFDEESF</sequence>
<dbReference type="InterPro" id="IPR015855">
    <property type="entry name" value="ABC_transpr_MalK-like"/>
</dbReference>
<proteinExistence type="predicted"/>
<dbReference type="SUPFAM" id="SSF52540">
    <property type="entry name" value="P-loop containing nucleoside triphosphate hydrolases"/>
    <property type="match status" value="1"/>
</dbReference>
<keyword evidence="5" id="KW-1278">Translocase</keyword>
<feature type="domain" description="ABC transporter" evidence="7">
    <location>
        <begin position="4"/>
        <end position="234"/>
    </location>
</feature>
<dbReference type="InterPro" id="IPR040582">
    <property type="entry name" value="OB_MalK-like"/>
</dbReference>
<dbReference type="InterPro" id="IPR047641">
    <property type="entry name" value="ABC_transpr_MalK/UgpC-like"/>
</dbReference>
<evidence type="ECO:0000259" key="7">
    <source>
        <dbReference type="PROSITE" id="PS50893"/>
    </source>
</evidence>
<dbReference type="InterPro" id="IPR003593">
    <property type="entry name" value="AAA+_ATPase"/>
</dbReference>
<evidence type="ECO:0000256" key="6">
    <source>
        <dbReference type="ARBA" id="ARBA00023136"/>
    </source>
</evidence>
<dbReference type="GO" id="GO:0005524">
    <property type="term" value="F:ATP binding"/>
    <property type="evidence" value="ECO:0007669"/>
    <property type="project" value="UniProtKB-KW"/>
</dbReference>
<dbReference type="PANTHER" id="PTHR43875:SF15">
    <property type="entry name" value="TREHALOSE IMPORT ATP-BINDING PROTEIN SUGC"/>
    <property type="match status" value="1"/>
</dbReference>